<comment type="caution">
    <text evidence="5">The sequence shown here is derived from an EMBL/GenBank/DDBJ whole genome shotgun (WGS) entry which is preliminary data.</text>
</comment>
<dbReference type="InterPro" id="IPR025558">
    <property type="entry name" value="DUF4283"/>
</dbReference>
<protein>
    <recommendedName>
        <fullName evidence="7">DUF4283 domain-containing protein</fullName>
    </recommendedName>
</protein>
<dbReference type="InterPro" id="IPR005135">
    <property type="entry name" value="Endo/exonuclease/phosphatase"/>
</dbReference>
<dbReference type="Pfam" id="PF14392">
    <property type="entry name" value="zf-CCHC_4"/>
    <property type="match status" value="1"/>
</dbReference>
<keyword evidence="6" id="KW-1185">Reference proteome</keyword>
<gene>
    <name evidence="5" type="ORF">Bca52824_073880</name>
</gene>
<evidence type="ECO:0000259" key="4">
    <source>
        <dbReference type="Pfam" id="PF14392"/>
    </source>
</evidence>
<dbReference type="InterPro" id="IPR040256">
    <property type="entry name" value="At4g02000-like"/>
</dbReference>
<evidence type="ECO:0000313" key="6">
    <source>
        <dbReference type="Proteomes" id="UP000886595"/>
    </source>
</evidence>
<dbReference type="PANTHER" id="PTHR31286:SF162">
    <property type="entry name" value="DUF4283 DOMAIN-CONTAINING PROTEIN-RELATED"/>
    <property type="match status" value="1"/>
</dbReference>
<dbReference type="EMBL" id="JAAMPC010000014">
    <property type="protein sequence ID" value="KAG2266801.1"/>
    <property type="molecule type" value="Genomic_DNA"/>
</dbReference>
<dbReference type="GO" id="GO:0003824">
    <property type="term" value="F:catalytic activity"/>
    <property type="evidence" value="ECO:0007669"/>
    <property type="project" value="InterPro"/>
</dbReference>
<reference evidence="5 6" key="1">
    <citation type="submission" date="2020-02" db="EMBL/GenBank/DDBJ databases">
        <authorList>
            <person name="Ma Q."/>
            <person name="Huang Y."/>
            <person name="Song X."/>
            <person name="Pei D."/>
        </authorList>
    </citation>
    <scope>NUCLEOTIDE SEQUENCE [LARGE SCALE GENOMIC DNA]</scope>
    <source>
        <strain evidence="5">Sxm20200214</strain>
        <tissue evidence="5">Leaf</tissue>
    </source>
</reference>
<evidence type="ECO:0000259" key="3">
    <source>
        <dbReference type="Pfam" id="PF14111"/>
    </source>
</evidence>
<feature type="region of interest" description="Disordered" evidence="1">
    <location>
        <begin position="337"/>
        <end position="370"/>
    </location>
</feature>
<sequence length="833" mass="96122">MADGIRRAMQDIDLGVNDAPVAMPAEMVRQAAEENRFIIVGRPVMPRRQNLRAIIATMPRNWGLEGIVRGRITEGRRFQFVFPSEEAMETVLRRGPWAYAERILVLQRWTPLMDMEMMNYIPLWVQIRGIPLQFMNREVILYIARIMGQYIQMEYNEETGGRLEFVRVRLNWNINRPLRFQRNFQFAAGINTLLKFQYERLQGFCEVCGLLTHDTGACVINNGGGAPDAGDDDSGDDQDEEVVVPNHGVIIEEVQEEAAEQEEEIEDMEADADDADLWNGHARPTMFSEELTTNEEMYNPIDPFGLRAAAATEGKEVDHGTKRKVWMEEANGNKAKFTKRERGETSGAAGNQKMRETTPQSDEEADGQNAHMTEQRGALGFLSHVLVPPVGLGGGLVIFFKQHVQLSVLSQSPNLIDCNVICNENQFYFSFVYGHPNHAYRHHTWEKLNRIGTTRRSQAWFALGDFNDILGNHEKDGGRTRPEASFQNFRCMMRTCGFEDLQSVGDRLSWVGQRGNHLVRCCLDRTMANNAWYDQFPASHTEYLEIGESDHRPMVTFISAEREEPRRFFRFDSRMINKEGFRDTVSRGWKGMGQAQLIRVPLTQRMRYIIGDGSYTDMWKDSWLPLHPPRPPRSREEVCDNTKVQSYMKEGSQEWNLEKLRSEVVDEDYNTIVALKISSKAHQDLYGWHYNEDGIYTKNMHWKIVLRYAKDDAQEWKGIDFKDGRGRATTVRRNQECEDIRRWSLPTNGRIKCNVDGSFRNENTEATAGWLYRDEEGQYKGSAQRNQRGDSLSRYAFGYKDKLHSKKKNSIMGDKHKIPCICFHLLNSELIYC</sequence>
<organism evidence="5 6">
    <name type="scientific">Brassica carinata</name>
    <name type="common">Ethiopian mustard</name>
    <name type="synonym">Abyssinian cabbage</name>
    <dbReference type="NCBI Taxonomy" id="52824"/>
    <lineage>
        <taxon>Eukaryota</taxon>
        <taxon>Viridiplantae</taxon>
        <taxon>Streptophyta</taxon>
        <taxon>Embryophyta</taxon>
        <taxon>Tracheophyta</taxon>
        <taxon>Spermatophyta</taxon>
        <taxon>Magnoliopsida</taxon>
        <taxon>eudicotyledons</taxon>
        <taxon>Gunneridae</taxon>
        <taxon>Pentapetalae</taxon>
        <taxon>rosids</taxon>
        <taxon>malvids</taxon>
        <taxon>Brassicales</taxon>
        <taxon>Brassicaceae</taxon>
        <taxon>Brassiceae</taxon>
        <taxon>Brassica</taxon>
    </lineage>
</organism>
<feature type="domain" description="Endonuclease/exonuclease/phosphatase" evidence="2">
    <location>
        <begin position="366"/>
        <end position="551"/>
    </location>
</feature>
<dbReference type="SUPFAM" id="SSF56219">
    <property type="entry name" value="DNase I-like"/>
    <property type="match status" value="1"/>
</dbReference>
<feature type="domain" description="Zinc knuckle CX2CX4HX4C" evidence="4">
    <location>
        <begin position="172"/>
        <end position="218"/>
    </location>
</feature>
<evidence type="ECO:0000259" key="2">
    <source>
        <dbReference type="Pfam" id="PF03372"/>
    </source>
</evidence>
<dbReference type="Pfam" id="PF03372">
    <property type="entry name" value="Exo_endo_phos"/>
    <property type="match status" value="1"/>
</dbReference>
<dbReference type="OrthoDB" id="1629507at2759"/>
<evidence type="ECO:0008006" key="7">
    <source>
        <dbReference type="Google" id="ProtNLM"/>
    </source>
</evidence>
<dbReference type="PANTHER" id="PTHR31286">
    <property type="entry name" value="GLYCINE-RICH CELL WALL STRUCTURAL PROTEIN 1.8-LIKE"/>
    <property type="match status" value="1"/>
</dbReference>
<dbReference type="Gene3D" id="3.60.10.10">
    <property type="entry name" value="Endonuclease/exonuclease/phosphatase"/>
    <property type="match status" value="1"/>
</dbReference>
<accession>A0A8X7QAR3</accession>
<feature type="domain" description="DUF4283" evidence="3">
    <location>
        <begin position="32"/>
        <end position="114"/>
    </location>
</feature>
<dbReference type="InterPro" id="IPR036691">
    <property type="entry name" value="Endo/exonu/phosph_ase_sf"/>
</dbReference>
<evidence type="ECO:0000313" key="5">
    <source>
        <dbReference type="EMBL" id="KAG2266801.1"/>
    </source>
</evidence>
<dbReference type="InterPro" id="IPR025836">
    <property type="entry name" value="Zn_knuckle_CX2CX4HX4C"/>
</dbReference>
<dbReference type="Proteomes" id="UP000886595">
    <property type="component" value="Unassembled WGS sequence"/>
</dbReference>
<dbReference type="Pfam" id="PF14111">
    <property type="entry name" value="DUF4283"/>
    <property type="match status" value="1"/>
</dbReference>
<dbReference type="AlphaFoldDB" id="A0A8X7QAR3"/>
<name>A0A8X7QAR3_BRACI</name>
<evidence type="ECO:0000256" key="1">
    <source>
        <dbReference type="SAM" id="MobiDB-lite"/>
    </source>
</evidence>
<proteinExistence type="predicted"/>